<evidence type="ECO:0000256" key="2">
    <source>
        <dbReference type="SAM" id="Phobius"/>
    </source>
</evidence>
<organism evidence="4 5">
    <name type="scientific">Drosophila rhopaloa</name>
    <name type="common">Fruit fly</name>
    <dbReference type="NCBI Taxonomy" id="1041015"/>
    <lineage>
        <taxon>Eukaryota</taxon>
        <taxon>Metazoa</taxon>
        <taxon>Ecdysozoa</taxon>
        <taxon>Arthropoda</taxon>
        <taxon>Hexapoda</taxon>
        <taxon>Insecta</taxon>
        <taxon>Pterygota</taxon>
        <taxon>Neoptera</taxon>
        <taxon>Endopterygota</taxon>
        <taxon>Diptera</taxon>
        <taxon>Brachycera</taxon>
        <taxon>Muscomorpha</taxon>
        <taxon>Ephydroidea</taxon>
        <taxon>Drosophilidae</taxon>
        <taxon>Drosophila</taxon>
        <taxon>Sophophora</taxon>
    </lineage>
</organism>
<feature type="chain" id="PRO_5047237384" evidence="3">
    <location>
        <begin position="26"/>
        <end position="171"/>
    </location>
</feature>
<evidence type="ECO:0000256" key="3">
    <source>
        <dbReference type="SAM" id="SignalP"/>
    </source>
</evidence>
<feature type="signal peptide" evidence="3">
    <location>
        <begin position="1"/>
        <end position="25"/>
    </location>
</feature>
<dbReference type="Proteomes" id="UP001652680">
    <property type="component" value="Unassembled WGS sequence"/>
</dbReference>
<evidence type="ECO:0000256" key="1">
    <source>
        <dbReference type="SAM" id="MobiDB-lite"/>
    </source>
</evidence>
<evidence type="ECO:0000313" key="4">
    <source>
        <dbReference type="EnsemblMetazoa" id="XP_016989615.2"/>
    </source>
</evidence>
<keyword evidence="2" id="KW-0472">Membrane</keyword>
<keyword evidence="2" id="KW-1133">Transmembrane helix</keyword>
<name>A0ABM5I3T1_DRORH</name>
<feature type="region of interest" description="Disordered" evidence="1">
    <location>
        <begin position="38"/>
        <end position="72"/>
    </location>
</feature>
<accession>A0ABM5I3T1</accession>
<keyword evidence="3" id="KW-0732">Signal</keyword>
<feature type="region of interest" description="Disordered" evidence="1">
    <location>
        <begin position="85"/>
        <end position="111"/>
    </location>
</feature>
<protein>
    <submittedName>
        <fullName evidence="4">Uncharacterized protein</fullName>
    </submittedName>
</protein>
<dbReference type="RefSeq" id="XP_016989615.2">
    <property type="nucleotide sequence ID" value="XM_017134126.2"/>
</dbReference>
<evidence type="ECO:0000313" key="5">
    <source>
        <dbReference type="Proteomes" id="UP001652680"/>
    </source>
</evidence>
<feature type="transmembrane region" description="Helical" evidence="2">
    <location>
        <begin position="126"/>
        <end position="147"/>
    </location>
</feature>
<sequence>MHLTSTLICLLFVGLGIELPTPTAAQYWRPEPGDPDPAYWKDYEYDDDTESTTDSTTGLSTDESTDSSTGLSKELTTAFETISSTDSSTYSSTDLNTESSTDYSWTSSTDSNPHFPQTIANDWKTYLCWFFVILLSGIIVVLVKFMVRRKTSYSVKDQCGAPELGTVQFKK</sequence>
<reference evidence="4" key="2">
    <citation type="submission" date="2025-05" db="UniProtKB">
        <authorList>
            <consortium name="EnsemblMetazoa"/>
        </authorList>
    </citation>
    <scope>IDENTIFICATION</scope>
</reference>
<dbReference type="EnsemblMetazoa" id="XM_017134126.2">
    <property type="protein sequence ID" value="XP_016989615.2"/>
    <property type="gene ID" value="LOC108051866"/>
</dbReference>
<proteinExistence type="predicted"/>
<reference evidence="5" key="1">
    <citation type="journal article" date="2021" name="Elife">
        <title>Highly contiguous assemblies of 101 drosophilid genomes.</title>
        <authorList>
            <person name="Kim B.Y."/>
            <person name="Wang J.R."/>
            <person name="Miller D.E."/>
            <person name="Barmina O."/>
            <person name="Delaney E."/>
            <person name="Thompson A."/>
            <person name="Comeault A.A."/>
            <person name="Peede D."/>
            <person name="D'Agostino E.R."/>
            <person name="Pelaez J."/>
            <person name="Aguilar J.M."/>
            <person name="Haji D."/>
            <person name="Matsunaga T."/>
            <person name="Armstrong E.E."/>
            <person name="Zych M."/>
            <person name="Ogawa Y."/>
            <person name="Stamenkovic-Radak M."/>
            <person name="Jelic M."/>
            <person name="Veselinovic M.S."/>
            <person name="Tanaskovic M."/>
            <person name="Eric P."/>
            <person name="Gao J.J."/>
            <person name="Katoh T.K."/>
            <person name="Toda M.J."/>
            <person name="Watabe H."/>
            <person name="Watada M."/>
            <person name="Davis J.S."/>
            <person name="Moyle L.C."/>
            <person name="Manoli G."/>
            <person name="Bertolini E."/>
            <person name="Kostal V."/>
            <person name="Hawley R.S."/>
            <person name="Takahashi A."/>
            <person name="Jones C.D."/>
            <person name="Price D.K."/>
            <person name="Whiteman N."/>
            <person name="Kopp A."/>
            <person name="Matute D.R."/>
            <person name="Petrov D.A."/>
        </authorList>
    </citation>
    <scope>NUCLEOTIDE SEQUENCE [LARGE SCALE GENOMIC DNA]</scope>
</reference>
<keyword evidence="5" id="KW-1185">Reference proteome</keyword>
<dbReference type="GeneID" id="108051866"/>
<feature type="compositionally biased region" description="Low complexity" evidence="1">
    <location>
        <begin position="52"/>
        <end position="72"/>
    </location>
</feature>
<keyword evidence="2" id="KW-0812">Transmembrane</keyword>